<protein>
    <recommendedName>
        <fullName evidence="7">Major facilitator superfamily (MFS) profile domain-containing protein</fullName>
    </recommendedName>
</protein>
<sequence>MRLHPAKRSKPAQQLTLTSSEPTPSSRTTTPLTRTRAIIVITQLAGINFVSSFGNGLLTTGLPAISASLSLKPNLLVWPASAFYLTSSSCLLIAGSIADISGPRTMNLIGCFLLACFILGSGLSRTGIEIIMFRAMTGVASALAVPSAISIVSTSLPDGKPRNIGFACLGLAQPLGFSFGLVLGGVLISTIGWRAGYYICGSITFILFFIGIWSLPPMPVPQTEIPKWKRLATEIDWIGGALISTSIALLSYVLAMLSVDLDHIRHASNIALLILSLAFIPAFIYWVHHQEKRNKPALIPNSIWSNRAFSSMCTMILLVYATINPMELFSSLFFQTIQSTTALRASLRLLPNLLVGAAVHLLTGLIVDRVPVLYAVLISSGLCALSPLLMAIVNPAWPYWYDAFFAQALSPVSVDVLFTVGLLVVSDVFPTRTQALAGAVFNTLGQLGSSIGLTSMAVISSAVTQDSGYADESSKAAIMAGYRADFWTMFACMVGVCVIGGWGLRGLGKVGLKRD</sequence>
<feature type="transmembrane region" description="Helical" evidence="6">
    <location>
        <begin position="349"/>
        <end position="367"/>
    </location>
</feature>
<keyword evidence="9" id="KW-1185">Reference proteome</keyword>
<comment type="subcellular location">
    <subcellularLocation>
        <location evidence="1">Membrane</location>
        <topology evidence="1">Multi-pass membrane protein</topology>
    </subcellularLocation>
</comment>
<feature type="transmembrane region" description="Helical" evidence="6">
    <location>
        <begin position="75"/>
        <end position="94"/>
    </location>
</feature>
<feature type="transmembrane region" description="Helical" evidence="6">
    <location>
        <begin position="164"/>
        <end position="189"/>
    </location>
</feature>
<dbReference type="Proteomes" id="UP000011761">
    <property type="component" value="Unassembled WGS sequence"/>
</dbReference>
<dbReference type="InterPro" id="IPR020846">
    <property type="entry name" value="MFS_dom"/>
</dbReference>
<feature type="transmembrane region" description="Helical" evidence="6">
    <location>
        <begin position="195"/>
        <end position="215"/>
    </location>
</feature>
<evidence type="ECO:0000256" key="2">
    <source>
        <dbReference type="ARBA" id="ARBA00022692"/>
    </source>
</evidence>
<dbReference type="GeneID" id="19107404"/>
<feature type="compositionally biased region" description="Basic residues" evidence="5">
    <location>
        <begin position="1"/>
        <end position="10"/>
    </location>
</feature>
<evidence type="ECO:0000256" key="6">
    <source>
        <dbReference type="SAM" id="Phobius"/>
    </source>
</evidence>
<name>M2LYI6_BAUPA</name>
<dbReference type="Gene3D" id="1.20.1250.20">
    <property type="entry name" value="MFS general substrate transporter like domains"/>
    <property type="match status" value="1"/>
</dbReference>
<feature type="transmembrane region" description="Helical" evidence="6">
    <location>
        <begin position="437"/>
        <end position="464"/>
    </location>
</feature>
<feature type="transmembrane region" description="Helical" evidence="6">
    <location>
        <begin position="308"/>
        <end position="329"/>
    </location>
</feature>
<feature type="transmembrane region" description="Helical" evidence="6">
    <location>
        <begin position="106"/>
        <end position="124"/>
    </location>
</feature>
<dbReference type="eggNOG" id="KOG0254">
    <property type="taxonomic scope" value="Eukaryota"/>
</dbReference>
<dbReference type="OrthoDB" id="2130629at2759"/>
<evidence type="ECO:0000256" key="4">
    <source>
        <dbReference type="ARBA" id="ARBA00023136"/>
    </source>
</evidence>
<gene>
    <name evidence="8" type="ORF">BAUCODRAFT_119348</name>
</gene>
<feature type="region of interest" description="Disordered" evidence="5">
    <location>
        <begin position="1"/>
        <end position="30"/>
    </location>
</feature>
<keyword evidence="3 6" id="KW-1133">Transmembrane helix</keyword>
<dbReference type="GO" id="GO:0022857">
    <property type="term" value="F:transmembrane transporter activity"/>
    <property type="evidence" value="ECO:0007669"/>
    <property type="project" value="InterPro"/>
</dbReference>
<dbReference type="RefSeq" id="XP_007673325.1">
    <property type="nucleotide sequence ID" value="XM_007675135.1"/>
</dbReference>
<dbReference type="GO" id="GO:0016020">
    <property type="term" value="C:membrane"/>
    <property type="evidence" value="ECO:0007669"/>
    <property type="project" value="UniProtKB-SubCell"/>
</dbReference>
<feature type="compositionally biased region" description="Low complexity" evidence="5">
    <location>
        <begin position="15"/>
        <end position="30"/>
    </location>
</feature>
<dbReference type="PANTHER" id="PTHR42718">
    <property type="entry name" value="MAJOR FACILITATOR SUPERFAMILY MULTIDRUG TRANSPORTER MFSC"/>
    <property type="match status" value="1"/>
</dbReference>
<evidence type="ECO:0000313" key="8">
    <source>
        <dbReference type="EMBL" id="EMC99772.1"/>
    </source>
</evidence>
<evidence type="ECO:0000313" key="9">
    <source>
        <dbReference type="Proteomes" id="UP000011761"/>
    </source>
</evidence>
<organism evidence="8 9">
    <name type="scientific">Baudoinia panamericana (strain UAMH 10762)</name>
    <name type="common">Angels' share fungus</name>
    <name type="synonym">Baudoinia compniacensis (strain UAMH 10762)</name>
    <dbReference type="NCBI Taxonomy" id="717646"/>
    <lineage>
        <taxon>Eukaryota</taxon>
        <taxon>Fungi</taxon>
        <taxon>Dikarya</taxon>
        <taxon>Ascomycota</taxon>
        <taxon>Pezizomycotina</taxon>
        <taxon>Dothideomycetes</taxon>
        <taxon>Dothideomycetidae</taxon>
        <taxon>Mycosphaerellales</taxon>
        <taxon>Teratosphaeriaceae</taxon>
        <taxon>Baudoinia</taxon>
    </lineage>
</organism>
<dbReference type="SUPFAM" id="SSF103473">
    <property type="entry name" value="MFS general substrate transporter"/>
    <property type="match status" value="1"/>
</dbReference>
<proteinExistence type="predicted"/>
<accession>M2LYI6</accession>
<dbReference type="KEGG" id="bcom:BAUCODRAFT_119348"/>
<dbReference type="InterPro" id="IPR011701">
    <property type="entry name" value="MFS"/>
</dbReference>
<keyword evidence="4 6" id="KW-0472">Membrane</keyword>
<reference evidence="8 9" key="1">
    <citation type="journal article" date="2012" name="PLoS Pathog.">
        <title>Diverse lifestyles and strategies of plant pathogenesis encoded in the genomes of eighteen Dothideomycetes fungi.</title>
        <authorList>
            <person name="Ohm R.A."/>
            <person name="Feau N."/>
            <person name="Henrissat B."/>
            <person name="Schoch C.L."/>
            <person name="Horwitz B.A."/>
            <person name="Barry K.W."/>
            <person name="Condon B.J."/>
            <person name="Copeland A.C."/>
            <person name="Dhillon B."/>
            <person name="Glaser F."/>
            <person name="Hesse C.N."/>
            <person name="Kosti I."/>
            <person name="LaButti K."/>
            <person name="Lindquist E.A."/>
            <person name="Lucas S."/>
            <person name="Salamov A.A."/>
            <person name="Bradshaw R.E."/>
            <person name="Ciuffetti L."/>
            <person name="Hamelin R.C."/>
            <person name="Kema G.H.J."/>
            <person name="Lawrence C."/>
            <person name="Scott J.A."/>
            <person name="Spatafora J.W."/>
            <person name="Turgeon B.G."/>
            <person name="de Wit P.J.G.M."/>
            <person name="Zhong S."/>
            <person name="Goodwin S.B."/>
            <person name="Grigoriev I.V."/>
        </authorList>
    </citation>
    <scope>NUCLEOTIDE SEQUENCE [LARGE SCALE GENOMIC DNA]</scope>
    <source>
        <strain evidence="8 9">UAMH 10762</strain>
    </source>
</reference>
<feature type="domain" description="Major facilitator superfamily (MFS) profile" evidence="7">
    <location>
        <begin position="40"/>
        <end position="515"/>
    </location>
</feature>
<feature type="transmembrane region" description="Helical" evidence="6">
    <location>
        <begin position="484"/>
        <end position="504"/>
    </location>
</feature>
<keyword evidence="2 6" id="KW-0812">Transmembrane</keyword>
<evidence type="ECO:0000256" key="5">
    <source>
        <dbReference type="SAM" id="MobiDB-lite"/>
    </source>
</evidence>
<evidence type="ECO:0000256" key="3">
    <source>
        <dbReference type="ARBA" id="ARBA00022989"/>
    </source>
</evidence>
<dbReference type="AlphaFoldDB" id="M2LYI6"/>
<feature type="transmembrane region" description="Helical" evidence="6">
    <location>
        <begin position="372"/>
        <end position="392"/>
    </location>
</feature>
<evidence type="ECO:0000259" key="7">
    <source>
        <dbReference type="PROSITE" id="PS50850"/>
    </source>
</evidence>
<dbReference type="PROSITE" id="PS50850">
    <property type="entry name" value="MFS"/>
    <property type="match status" value="1"/>
</dbReference>
<feature type="transmembrane region" description="Helical" evidence="6">
    <location>
        <begin position="267"/>
        <end position="287"/>
    </location>
</feature>
<feature type="transmembrane region" description="Helical" evidence="6">
    <location>
        <begin position="130"/>
        <end position="152"/>
    </location>
</feature>
<dbReference type="InterPro" id="IPR036259">
    <property type="entry name" value="MFS_trans_sf"/>
</dbReference>
<dbReference type="Pfam" id="PF07690">
    <property type="entry name" value="MFS_1"/>
    <property type="match status" value="1"/>
</dbReference>
<feature type="transmembrane region" description="Helical" evidence="6">
    <location>
        <begin position="37"/>
        <end position="55"/>
    </location>
</feature>
<dbReference type="PANTHER" id="PTHR42718:SF27">
    <property type="entry name" value="TRANSPORTER, PUTATIVE-RELATED"/>
    <property type="match status" value="1"/>
</dbReference>
<dbReference type="OMA" id="ITRSFPP"/>
<feature type="transmembrane region" description="Helical" evidence="6">
    <location>
        <begin position="404"/>
        <end position="425"/>
    </location>
</feature>
<dbReference type="HOGENOM" id="CLU_000960_27_5_1"/>
<evidence type="ECO:0000256" key="1">
    <source>
        <dbReference type="ARBA" id="ARBA00004141"/>
    </source>
</evidence>
<dbReference type="EMBL" id="KB445551">
    <property type="protein sequence ID" value="EMC99772.1"/>
    <property type="molecule type" value="Genomic_DNA"/>
</dbReference>
<feature type="transmembrane region" description="Helical" evidence="6">
    <location>
        <begin position="235"/>
        <end position="255"/>
    </location>
</feature>